<feature type="domain" description="RagB/SusD" evidence="6">
    <location>
        <begin position="262"/>
        <end position="509"/>
    </location>
</feature>
<dbReference type="InterPro" id="IPR033985">
    <property type="entry name" value="SusD-like_N"/>
</dbReference>
<dbReference type="InterPro" id="IPR011990">
    <property type="entry name" value="TPR-like_helical_dom_sf"/>
</dbReference>
<reference evidence="8 9" key="1">
    <citation type="submission" date="2015-07" db="EMBL/GenBank/DDBJ databases">
        <authorList>
            <person name="Kim K.M."/>
        </authorList>
    </citation>
    <scope>NUCLEOTIDE SEQUENCE [LARGE SCALE GENOMIC DNA]</scope>
    <source>
        <strain evidence="8 9">KCTC 12363</strain>
    </source>
</reference>
<comment type="subcellular location">
    <subcellularLocation>
        <location evidence="1">Cell outer membrane</location>
    </subcellularLocation>
</comment>
<dbReference type="Gene3D" id="1.25.40.390">
    <property type="match status" value="1"/>
</dbReference>
<dbReference type="Proteomes" id="UP000036520">
    <property type="component" value="Chromosome"/>
</dbReference>
<dbReference type="PATRIC" id="fig|320787.5.peg.3935"/>
<dbReference type="RefSeq" id="WP_048643132.1">
    <property type="nucleotide sequence ID" value="NZ_CP012040.1"/>
</dbReference>
<proteinExistence type="inferred from homology"/>
<name>A0A0H4PX91_9BACT</name>
<keyword evidence="5" id="KW-0998">Cell outer membrane</keyword>
<evidence type="ECO:0000256" key="3">
    <source>
        <dbReference type="ARBA" id="ARBA00022729"/>
    </source>
</evidence>
<evidence type="ECO:0000256" key="2">
    <source>
        <dbReference type="ARBA" id="ARBA00006275"/>
    </source>
</evidence>
<dbReference type="GO" id="GO:0009279">
    <property type="term" value="C:cell outer membrane"/>
    <property type="evidence" value="ECO:0007669"/>
    <property type="project" value="UniProtKB-SubCell"/>
</dbReference>
<keyword evidence="9" id="KW-1185">Reference proteome</keyword>
<dbReference type="InterPro" id="IPR012944">
    <property type="entry name" value="SusD_RagB_dom"/>
</dbReference>
<dbReference type="SUPFAM" id="SSF48452">
    <property type="entry name" value="TPR-like"/>
    <property type="match status" value="1"/>
</dbReference>
<feature type="domain" description="SusD-like N-terminal" evidence="7">
    <location>
        <begin position="21"/>
        <end position="223"/>
    </location>
</feature>
<keyword evidence="3" id="KW-0732">Signal</keyword>
<dbReference type="KEGG" id="camu:CA2015_3593"/>
<evidence type="ECO:0000256" key="4">
    <source>
        <dbReference type="ARBA" id="ARBA00023136"/>
    </source>
</evidence>
<dbReference type="Pfam" id="PF07980">
    <property type="entry name" value="SusD_RagB"/>
    <property type="match status" value="1"/>
</dbReference>
<evidence type="ECO:0000313" key="9">
    <source>
        <dbReference type="Proteomes" id="UP000036520"/>
    </source>
</evidence>
<dbReference type="Pfam" id="PF14322">
    <property type="entry name" value="SusD-like_3"/>
    <property type="match status" value="1"/>
</dbReference>
<dbReference type="CDD" id="cd08977">
    <property type="entry name" value="SusD"/>
    <property type="match status" value="1"/>
</dbReference>
<evidence type="ECO:0000313" key="8">
    <source>
        <dbReference type="EMBL" id="AKP52972.1"/>
    </source>
</evidence>
<dbReference type="AlphaFoldDB" id="A0A0H4PX91"/>
<evidence type="ECO:0000256" key="5">
    <source>
        <dbReference type="ARBA" id="ARBA00023237"/>
    </source>
</evidence>
<sequence>MKNLIYIYIIFCFGLHSCSNDFIEIAPQASVTTANFYKTQSQFEQALIGAYASVRDAKGSIASWVMGEMRSDNTHYEYNNLNRGVSNLEREDTAGFLDDNSSSYISSKYNSCYIGIARVNQILDKIEGADFSQQVKDRIIGESKFIRALLYFELVRFFGGVSLHLEAVEGATQAYLPRSNTSEVYLAIESDLSDAIQLLPEVTFPQNGRATKGSGQVLLADVYMAQKKFSDAELALKPILTMDYELLPDYGSVFDLSNKNSKESIFEIQYQEGNQGQNSNFLYPFLPLSADVSLITGIQSQNRNAGGWNTPTQEMIDSYEEGDTRLEASIGIIEGTGPVGAMVIEKVTSPLNYITPEEKRSYAFIKKYLHPHSVENNTDDNFPIYRFSDALLLLAEALNEQGKAAEALVHLNRVRTRAGLPSSSVVNQDELQDIILHERRIEFAFENKRWLDLVRTGRAIEVMNQHGENMKALHPILRDVSYNVTQNRLLFPIPQREILIGNLEQNPGY</sequence>
<comment type="similarity">
    <text evidence="2">Belongs to the SusD family.</text>
</comment>
<gene>
    <name evidence="8" type="ORF">CA2015_3593</name>
</gene>
<accession>A0A0H4PX91</accession>
<keyword evidence="4" id="KW-0472">Membrane</keyword>
<protein>
    <submittedName>
        <fullName evidence="8">RagB/SusD domain-containing protein</fullName>
    </submittedName>
</protein>
<evidence type="ECO:0000259" key="7">
    <source>
        <dbReference type="Pfam" id="PF14322"/>
    </source>
</evidence>
<organism evidence="8 9">
    <name type="scientific">Cyclobacterium amurskyense</name>
    <dbReference type="NCBI Taxonomy" id="320787"/>
    <lineage>
        <taxon>Bacteria</taxon>
        <taxon>Pseudomonadati</taxon>
        <taxon>Bacteroidota</taxon>
        <taxon>Cytophagia</taxon>
        <taxon>Cytophagales</taxon>
        <taxon>Cyclobacteriaceae</taxon>
        <taxon>Cyclobacterium</taxon>
    </lineage>
</organism>
<evidence type="ECO:0000256" key="1">
    <source>
        <dbReference type="ARBA" id="ARBA00004442"/>
    </source>
</evidence>
<dbReference type="STRING" id="320787.CA2015_3593"/>
<evidence type="ECO:0000259" key="6">
    <source>
        <dbReference type="Pfam" id="PF07980"/>
    </source>
</evidence>
<dbReference type="EMBL" id="CP012040">
    <property type="protein sequence ID" value="AKP52972.1"/>
    <property type="molecule type" value="Genomic_DNA"/>
</dbReference>
<dbReference type="OrthoDB" id="691907at2"/>